<dbReference type="PROSITE" id="PS51257">
    <property type="entry name" value="PROKAR_LIPOPROTEIN"/>
    <property type="match status" value="1"/>
</dbReference>
<dbReference type="Proteomes" id="UP001196136">
    <property type="component" value="Unassembled WGS sequence"/>
</dbReference>
<dbReference type="Gene3D" id="2.160.20.120">
    <property type="match status" value="1"/>
</dbReference>
<protein>
    <submittedName>
        <fullName evidence="2">DUF2807 domain-containing protein</fullName>
    </submittedName>
</protein>
<accession>A0ABS7ELD1</accession>
<dbReference type="EMBL" id="JAHZSV010000001">
    <property type="protein sequence ID" value="MBW8198389.1"/>
    <property type="molecule type" value="Genomic_DNA"/>
</dbReference>
<comment type="caution">
    <text evidence="2">The sequence shown here is derived from an EMBL/GenBank/DDBJ whole genome shotgun (WGS) entry which is preliminary data.</text>
</comment>
<proteinExistence type="predicted"/>
<dbReference type="RefSeq" id="WP_220112135.1">
    <property type="nucleotide sequence ID" value="NZ_JAHZSV010000001.1"/>
</dbReference>
<dbReference type="Pfam" id="PF10988">
    <property type="entry name" value="DUF2807"/>
    <property type="match status" value="1"/>
</dbReference>
<keyword evidence="3" id="KW-1185">Reference proteome</keyword>
<evidence type="ECO:0000259" key="1">
    <source>
        <dbReference type="Pfam" id="PF10988"/>
    </source>
</evidence>
<reference evidence="2 3" key="1">
    <citation type="submission" date="2021-08" db="EMBL/GenBank/DDBJ databases">
        <title>Muricauda profundi sp. nov., a marine bacterium isolated from deep seawater of the Mariana Trench.</title>
        <authorList>
            <person name="Wei Y."/>
        </authorList>
    </citation>
    <scope>NUCLEOTIDE SEQUENCE [LARGE SCALE GENOMIC DNA]</scope>
    <source>
        <strain evidence="2 3">W52</strain>
    </source>
</reference>
<gene>
    <name evidence="2" type="ORF">K1F36_01005</name>
</gene>
<organism evidence="2 3">
    <name type="scientific">Flagellimonas abyssi</name>
    <dbReference type="NCBI Taxonomy" id="2864871"/>
    <lineage>
        <taxon>Bacteria</taxon>
        <taxon>Pseudomonadati</taxon>
        <taxon>Bacteroidota</taxon>
        <taxon>Flavobacteriia</taxon>
        <taxon>Flavobacteriales</taxon>
        <taxon>Flavobacteriaceae</taxon>
        <taxon>Flagellimonas</taxon>
    </lineage>
</organism>
<evidence type="ECO:0000313" key="3">
    <source>
        <dbReference type="Proteomes" id="UP001196136"/>
    </source>
</evidence>
<name>A0ABS7ELD1_9FLAO</name>
<evidence type="ECO:0000313" key="2">
    <source>
        <dbReference type="EMBL" id="MBW8198389.1"/>
    </source>
</evidence>
<feature type="domain" description="Putative auto-transporter adhesin head GIN" evidence="1">
    <location>
        <begin position="40"/>
        <end position="223"/>
    </location>
</feature>
<sequence length="240" mass="26406">MKKRISFTLLSVLLTLFSSCDYEKIYAEGEVTSIKYDINDYNGLRISDAFHVYVHFSESEEEIRISANNNLHEKIVVEKDGDELIIRLKDRTSVSGKAVMNAYITTKNLSKFNIDGASRLILENQWEVQDGHITVSGASDFKGELLADRLQMNLEGASSVDLFGSVSFLDAEISGSSDLLDYDLNISNLDINLYGASTAFLSVNESISIKASGASVLNYKGDATIQESELSGSSSIIKKD</sequence>
<dbReference type="InterPro" id="IPR021255">
    <property type="entry name" value="DUF2807"/>
</dbReference>